<evidence type="ECO:0000313" key="5">
    <source>
        <dbReference type="EMBL" id="WOQ70822.1"/>
    </source>
</evidence>
<evidence type="ECO:0000313" key="6">
    <source>
        <dbReference type="Proteomes" id="UP001329313"/>
    </source>
</evidence>
<dbReference type="EMBL" id="CP137080">
    <property type="protein sequence ID" value="WOQ70822.1"/>
    <property type="molecule type" value="Genomic_DNA"/>
</dbReference>
<keyword evidence="5" id="KW-0067">ATP-binding</keyword>
<dbReference type="PROSITE" id="PS51192">
    <property type="entry name" value="HELICASE_ATP_BIND_1"/>
    <property type="match status" value="1"/>
</dbReference>
<dbReference type="AlphaFoldDB" id="A0AAU0MJW4"/>
<keyword evidence="6" id="KW-1185">Reference proteome</keyword>
<dbReference type="Gene3D" id="3.40.50.10810">
    <property type="entry name" value="Tandem AAA-ATPase domain"/>
    <property type="match status" value="1"/>
</dbReference>
<dbReference type="GO" id="GO:0004386">
    <property type="term" value="F:helicase activity"/>
    <property type="evidence" value="ECO:0007669"/>
    <property type="project" value="UniProtKB-KW"/>
</dbReference>
<protein>
    <submittedName>
        <fullName evidence="5">DEAD/DEAH box helicase</fullName>
        <ecNumber evidence="5">3.6.4.-</ecNumber>
    </submittedName>
</protein>
<dbReference type="SMART" id="SM00487">
    <property type="entry name" value="DEXDc"/>
    <property type="match status" value="1"/>
</dbReference>
<keyword evidence="5" id="KW-0547">Nucleotide-binding</keyword>
<accession>A0AAU0MJW4</accession>
<dbReference type="Gene3D" id="3.40.50.300">
    <property type="entry name" value="P-loop containing nucleotide triphosphate hydrolases"/>
    <property type="match status" value="1"/>
</dbReference>
<evidence type="ECO:0000256" key="1">
    <source>
        <dbReference type="ARBA" id="ARBA00022801"/>
    </source>
</evidence>
<keyword evidence="1 5" id="KW-0378">Hydrolase</keyword>
<dbReference type="RefSeq" id="WP_330171890.1">
    <property type="nucleotide sequence ID" value="NZ_CP137080.1"/>
</dbReference>
<dbReference type="GO" id="GO:0016787">
    <property type="term" value="F:hydrolase activity"/>
    <property type="evidence" value="ECO:0007669"/>
    <property type="project" value="UniProtKB-KW"/>
</dbReference>
<dbReference type="PANTHER" id="PTHR10799">
    <property type="entry name" value="SNF2/RAD54 HELICASE FAMILY"/>
    <property type="match status" value="1"/>
</dbReference>
<dbReference type="Proteomes" id="UP001329313">
    <property type="component" value="Chromosome"/>
</dbReference>
<dbReference type="InterPro" id="IPR000330">
    <property type="entry name" value="SNF2_N"/>
</dbReference>
<dbReference type="GO" id="GO:0005524">
    <property type="term" value="F:ATP binding"/>
    <property type="evidence" value="ECO:0007669"/>
    <property type="project" value="InterPro"/>
</dbReference>
<dbReference type="PROSITE" id="PS51194">
    <property type="entry name" value="HELICASE_CTER"/>
    <property type="match status" value="1"/>
</dbReference>
<dbReference type="InterPro" id="IPR038718">
    <property type="entry name" value="SNF2-like_sf"/>
</dbReference>
<dbReference type="EC" id="3.6.4.-" evidence="5"/>
<dbReference type="Pfam" id="PF00271">
    <property type="entry name" value="Helicase_C"/>
    <property type="match status" value="1"/>
</dbReference>
<dbReference type="SMART" id="SM00490">
    <property type="entry name" value="HELICc"/>
    <property type="match status" value="1"/>
</dbReference>
<dbReference type="InterPro" id="IPR049730">
    <property type="entry name" value="SNF2/RAD54-like_C"/>
</dbReference>
<dbReference type="KEGG" id="mliy:RYJ27_06455"/>
<proteinExistence type="predicted"/>
<keyword evidence="5" id="KW-0347">Helicase</keyword>
<dbReference type="InterPro" id="IPR027417">
    <property type="entry name" value="P-loop_NTPase"/>
</dbReference>
<dbReference type="Pfam" id="PF00176">
    <property type="entry name" value="SNF2-rel_dom"/>
    <property type="match status" value="1"/>
</dbReference>
<feature type="domain" description="Helicase C-terminal" evidence="4">
    <location>
        <begin position="832"/>
        <end position="978"/>
    </location>
</feature>
<reference evidence="5 6" key="1">
    <citation type="submission" date="2023-10" db="EMBL/GenBank/DDBJ databases">
        <title>Y20.</title>
        <authorList>
            <person name="Zhang G."/>
            <person name="Ding Y."/>
        </authorList>
    </citation>
    <scope>NUCLEOTIDE SEQUENCE [LARGE SCALE GENOMIC DNA]</scope>
    <source>
        <strain evidence="5 6">Y20</strain>
    </source>
</reference>
<dbReference type="SUPFAM" id="SSF52540">
    <property type="entry name" value="P-loop containing nucleoside triphosphate hydrolases"/>
    <property type="match status" value="2"/>
</dbReference>
<evidence type="ECO:0000259" key="3">
    <source>
        <dbReference type="PROSITE" id="PS51192"/>
    </source>
</evidence>
<gene>
    <name evidence="5" type="ORF">RYJ27_06455</name>
</gene>
<dbReference type="InterPro" id="IPR001650">
    <property type="entry name" value="Helicase_C-like"/>
</dbReference>
<feature type="region of interest" description="Disordered" evidence="2">
    <location>
        <begin position="1"/>
        <end position="20"/>
    </location>
</feature>
<sequence length="993" mass="108964">MGHTARSPSTPPTWRDLMTRAPASRGEVPLALGVDLRRAIPGSSPWLPRQSEAATARTLRLAHDDLRLRVHPMRRSPHTGTWIKGEATWEAVRRPGGVFAPAQARWFAELYSIARDVFAIGAFAAVSEGIVLDGVGSGLLWQHLRAASALEIPLVGLHRSISVALAESASSSIGISPRSDGALDVSARVVIDGAEVEARGVRPIGATGVYAVATNGARIHVAIAELPLDDPLQTLLSAHGAIRVPAAEREDFLAQAGPRLGRRGDVEFSGGITPVRMPEPAPVLEVAHRPEDRVDVALLWDYPGAGRVSDAEGSARRDAPVERDRETETRWVRRISEEWHRALGDAFAPTRTAQGVRAAEMVTRAIPALERIGVRIETAGRHRTYRELAGDPHISVSTVESADPDWFDLGVIVSIDGRRIPFAPLFTALTQGRRKMLLADGGYFSLAHPALQRLKDLIGEAADVAEWETGPRLHRHQSALWAEFEDLADESAAALTWRSAVAGLRDVSRIPSTPIPRALNATLRPYQRSGFDWLAFLWRHRLGGILADDMGLGKTLQTLALVAHAVESGERRPFLVIAPTSVTSVWRDEAARFVPGLRVQTITETRGRRPHTVEQLAGDADIVVTSYAVLRLSASEFAPIGWAGVIVDEAQFVKNAQTKAHRTVGELRADAVYALTGTPLENSLADLWALLSLTAPGLFASARRFREDYIGPIEQRRVPENSEGGAFRAERLARLRRRIRPLVMRRTKELVAPELPPLQEQVQHVELSAEHREIYDAVLQRERKKVLGLLDDLDRNRFIVFRSLTLLRMLSVDAGLVDDAYAKIGSAKLNALVEQLAEIASEGHRALVFSQFTSFLARVSRRLDAAGVAHTQLDGSTRDRDEVVQRFRSGAAPVFLISLKAGGFGLTLTEAEYVFVADPWWNPAAESQAIDRAHRIGQDRSVIVYRMIASDTIEEKVAALQARKARLFTAVMDDEELFARAFSADDIRALLES</sequence>
<feature type="domain" description="Helicase ATP-binding" evidence="3">
    <location>
        <begin position="535"/>
        <end position="697"/>
    </location>
</feature>
<dbReference type="InterPro" id="IPR014001">
    <property type="entry name" value="Helicase_ATP-bd"/>
</dbReference>
<evidence type="ECO:0000256" key="2">
    <source>
        <dbReference type="SAM" id="MobiDB-lite"/>
    </source>
</evidence>
<dbReference type="CDD" id="cd18793">
    <property type="entry name" value="SF2_C_SNF"/>
    <property type="match status" value="1"/>
</dbReference>
<organism evidence="5 6">
    <name type="scientific">Microbacterium limosum</name>
    <dbReference type="NCBI Taxonomy" id="3079935"/>
    <lineage>
        <taxon>Bacteria</taxon>
        <taxon>Bacillati</taxon>
        <taxon>Actinomycetota</taxon>
        <taxon>Actinomycetes</taxon>
        <taxon>Micrococcales</taxon>
        <taxon>Microbacteriaceae</taxon>
        <taxon>Microbacterium</taxon>
    </lineage>
</organism>
<evidence type="ECO:0000259" key="4">
    <source>
        <dbReference type="PROSITE" id="PS51194"/>
    </source>
</evidence>
<name>A0AAU0MJW4_9MICO</name>